<dbReference type="Pfam" id="PF10738">
    <property type="entry name" value="Lpp-LpqN"/>
    <property type="match status" value="1"/>
</dbReference>
<dbReference type="InterPro" id="IPR019674">
    <property type="entry name" value="Lipoprotein_LpqN/LpqT-like"/>
</dbReference>
<keyword evidence="3" id="KW-1185">Reference proteome</keyword>
<dbReference type="RefSeq" id="WP_188330923.1">
    <property type="nucleotide sequence ID" value="NZ_CP059491.1"/>
</dbReference>
<accession>A0A7D7RB99</accession>
<evidence type="ECO:0000313" key="2">
    <source>
        <dbReference type="EMBL" id="QMT01930.1"/>
    </source>
</evidence>
<name>A0A7D7RB99_9ACTN</name>
<dbReference type="Gene3D" id="3.40.1000.10">
    <property type="entry name" value="Mog1/PsbP, alpha/beta/alpha sandwich"/>
    <property type="match status" value="1"/>
</dbReference>
<dbReference type="Proteomes" id="UP000515663">
    <property type="component" value="Chromosome"/>
</dbReference>
<keyword evidence="1" id="KW-0732">Signal</keyword>
<dbReference type="EMBL" id="CP059491">
    <property type="protein sequence ID" value="QMT01930.1"/>
    <property type="molecule type" value="Genomic_DNA"/>
</dbReference>
<organism evidence="2 3">
    <name type="scientific">Gordonia jinghuaiqii</name>
    <dbReference type="NCBI Taxonomy" id="2758710"/>
    <lineage>
        <taxon>Bacteria</taxon>
        <taxon>Bacillati</taxon>
        <taxon>Actinomycetota</taxon>
        <taxon>Actinomycetes</taxon>
        <taxon>Mycobacteriales</taxon>
        <taxon>Gordoniaceae</taxon>
        <taxon>Gordonia</taxon>
    </lineage>
</organism>
<evidence type="ECO:0000256" key="1">
    <source>
        <dbReference type="ARBA" id="ARBA00022729"/>
    </source>
</evidence>
<protein>
    <submittedName>
        <fullName evidence="2">LpqN/LpqT family lipoprotein</fullName>
    </submittedName>
</protein>
<gene>
    <name evidence="2" type="ORF">H1R19_01665</name>
</gene>
<reference evidence="3" key="1">
    <citation type="submission" date="2020-07" db="EMBL/GenBank/DDBJ databases">
        <title>novel species isolated from the respiratory tract of Marmot.</title>
        <authorList>
            <person name="Zhang G."/>
        </authorList>
    </citation>
    <scope>NUCLEOTIDE SEQUENCE [LARGE SCALE GENOMIC DNA]</scope>
    <source>
        <strain evidence="3">686</strain>
    </source>
</reference>
<proteinExistence type="predicted"/>
<dbReference type="AlphaFoldDB" id="A0A7D7RB99"/>
<evidence type="ECO:0000313" key="3">
    <source>
        <dbReference type="Proteomes" id="UP000515663"/>
    </source>
</evidence>
<dbReference type="KEGG" id="gji:H1R19_01665"/>
<keyword evidence="2" id="KW-0449">Lipoprotein</keyword>
<sequence>MAVSHARVTDPRTVAGDVRLDIEPAGFRPDPSGSQLGMYVLFTAVQGIEPDFKDNVAIVLTRFIVDSTVDVNDLFDHAFVEARSLAGWSEQRADRYPITSRTQGASVQAGNYRDSAGRWLYTVNKYEVYQRANVAYLLQCTGTTVSQDISTWSTLIDAVSSVRFDD</sequence>